<dbReference type="InterPro" id="IPR027417">
    <property type="entry name" value="P-loop_NTPase"/>
</dbReference>
<keyword evidence="3 12" id="KW-0493">Microtubule</keyword>
<gene>
    <name evidence="16" type="ORF">Adt_17964</name>
</gene>
<keyword evidence="17" id="KW-1185">Reference proteome</keyword>
<keyword evidence="5 11" id="KW-0067">ATP-binding</keyword>
<evidence type="ECO:0000256" key="12">
    <source>
        <dbReference type="RuleBase" id="RU000394"/>
    </source>
</evidence>
<proteinExistence type="inferred from homology"/>
<dbReference type="SUPFAM" id="SSF52540">
    <property type="entry name" value="P-loop containing nucleoside triphosphate hydrolases"/>
    <property type="match status" value="1"/>
</dbReference>
<evidence type="ECO:0000256" key="2">
    <source>
        <dbReference type="ARBA" id="ARBA00007310"/>
    </source>
</evidence>
<dbReference type="InterPro" id="IPR001752">
    <property type="entry name" value="Kinesin_motor_dom"/>
</dbReference>
<evidence type="ECO:0000256" key="5">
    <source>
        <dbReference type="ARBA" id="ARBA00022840"/>
    </source>
</evidence>
<feature type="region of interest" description="Disordered" evidence="14">
    <location>
        <begin position="482"/>
        <end position="508"/>
    </location>
</feature>
<keyword evidence="8" id="KW-0963">Cytoplasm</keyword>
<dbReference type="PANTHER" id="PTHR47968">
    <property type="entry name" value="CENTROMERE PROTEIN E"/>
    <property type="match status" value="1"/>
</dbReference>
<feature type="compositionally biased region" description="Low complexity" evidence="14">
    <location>
        <begin position="497"/>
        <end position="507"/>
    </location>
</feature>
<dbReference type="PRINTS" id="PR00380">
    <property type="entry name" value="KINESINHEAVY"/>
</dbReference>
<dbReference type="GO" id="GO:0005524">
    <property type="term" value="F:ATP binding"/>
    <property type="evidence" value="ECO:0007669"/>
    <property type="project" value="UniProtKB-UniRule"/>
</dbReference>
<evidence type="ECO:0000256" key="14">
    <source>
        <dbReference type="SAM" id="MobiDB-lite"/>
    </source>
</evidence>
<comment type="similarity">
    <text evidence="2">Belongs to the TRAFAC class myosin-kinesin ATPase superfamily. Kinesin family. KIN-7 subfamily.</text>
</comment>
<dbReference type="Pfam" id="PF11995">
    <property type="entry name" value="DUF3490"/>
    <property type="match status" value="1"/>
</dbReference>
<dbReference type="GO" id="GO:0005874">
    <property type="term" value="C:microtubule"/>
    <property type="evidence" value="ECO:0007669"/>
    <property type="project" value="UniProtKB-KW"/>
</dbReference>
<dbReference type="InterPro" id="IPR036961">
    <property type="entry name" value="Kinesin_motor_dom_sf"/>
</dbReference>
<accession>A0ABD1TI81</accession>
<dbReference type="GO" id="GO:0005634">
    <property type="term" value="C:nucleus"/>
    <property type="evidence" value="ECO:0007669"/>
    <property type="project" value="UniProtKB-SubCell"/>
</dbReference>
<feature type="domain" description="Kinesin motor" evidence="15">
    <location>
        <begin position="25"/>
        <end position="347"/>
    </location>
</feature>
<dbReference type="Proteomes" id="UP001604336">
    <property type="component" value="Unassembled WGS sequence"/>
</dbReference>
<evidence type="ECO:0000256" key="4">
    <source>
        <dbReference type="ARBA" id="ARBA00022741"/>
    </source>
</evidence>
<dbReference type="Pfam" id="PF00225">
    <property type="entry name" value="Kinesin"/>
    <property type="match status" value="1"/>
</dbReference>
<evidence type="ECO:0000259" key="15">
    <source>
        <dbReference type="PROSITE" id="PS50067"/>
    </source>
</evidence>
<name>A0ABD1TI81_9LAMI</name>
<evidence type="ECO:0000256" key="7">
    <source>
        <dbReference type="ARBA" id="ARBA00023175"/>
    </source>
</evidence>
<dbReference type="PROSITE" id="PS50067">
    <property type="entry name" value="KINESIN_MOTOR_2"/>
    <property type="match status" value="1"/>
</dbReference>
<evidence type="ECO:0000256" key="8">
    <source>
        <dbReference type="ARBA" id="ARBA00023212"/>
    </source>
</evidence>
<dbReference type="CDD" id="cd01374">
    <property type="entry name" value="KISc_CENP_E"/>
    <property type="match status" value="1"/>
</dbReference>
<evidence type="ECO:0000256" key="9">
    <source>
        <dbReference type="ARBA" id="ARBA00023242"/>
    </source>
</evidence>
<evidence type="ECO:0000256" key="3">
    <source>
        <dbReference type="ARBA" id="ARBA00022701"/>
    </source>
</evidence>
<dbReference type="InterPro" id="IPR027640">
    <property type="entry name" value="Kinesin-like_fam"/>
</dbReference>
<feature type="region of interest" description="Disordered" evidence="14">
    <location>
        <begin position="633"/>
        <end position="658"/>
    </location>
</feature>
<evidence type="ECO:0000256" key="13">
    <source>
        <dbReference type="SAM" id="Coils"/>
    </source>
</evidence>
<evidence type="ECO:0000313" key="17">
    <source>
        <dbReference type="Proteomes" id="UP001604336"/>
    </source>
</evidence>
<dbReference type="Gene3D" id="3.40.850.10">
    <property type="entry name" value="Kinesin motor domain"/>
    <property type="match status" value="1"/>
</dbReference>
<keyword evidence="8" id="KW-0206">Cytoskeleton</keyword>
<dbReference type="AlphaFoldDB" id="A0ABD1TI81"/>
<evidence type="ECO:0000256" key="10">
    <source>
        <dbReference type="ARBA" id="ARBA00060413"/>
    </source>
</evidence>
<dbReference type="PROSITE" id="PS00411">
    <property type="entry name" value="KINESIN_MOTOR_1"/>
    <property type="match status" value="1"/>
</dbReference>
<reference evidence="17" key="1">
    <citation type="submission" date="2024-07" db="EMBL/GenBank/DDBJ databases">
        <title>Two chromosome-level genome assemblies of Korean endemic species Abeliophyllum distichum and Forsythia ovata (Oleaceae).</title>
        <authorList>
            <person name="Jang H."/>
        </authorList>
    </citation>
    <scope>NUCLEOTIDE SEQUENCE [LARGE SCALE GENOMIC DNA]</scope>
</reference>
<evidence type="ECO:0000256" key="1">
    <source>
        <dbReference type="ARBA" id="ARBA00004123"/>
    </source>
</evidence>
<protein>
    <recommendedName>
        <fullName evidence="12">Kinesin-like protein</fullName>
    </recommendedName>
</protein>
<evidence type="ECO:0000256" key="6">
    <source>
        <dbReference type="ARBA" id="ARBA00023054"/>
    </source>
</evidence>
<keyword evidence="6 13" id="KW-0175">Coiled coil</keyword>
<sequence length="946" mass="106903">MGTIGGEELVDWDKRQGIGNGTEEKILVFVRLRPLSEKEIVRNEAADWECINATTILYRNSLKERSGLPPAYTFDRVFRGDCSTREVYLEGIKDVALSTVTGINSTIFAYGQTSSGKTYTMNGITQYTVADIYSYTQKHEERAFVLKFSAIEIYNEVVRDLLSTDNTPLRLLEDAERETVIEKLNEETLRDWSHLKELLSICEAKRQIGETSLNETSSRSHQILRLTIESSARESLGKDKSTNLAATVNFVDLAGSERASQALSAGQRLKEGCHINRSLLTLGTVIRKLSKGRHGHVNYRDSKLTRILQPALGGNARTAIICTLSPTRSHDEQSRNTLLFASCAKEVTTNAQVNVVLSDKALVKHLQKEVARLESELRTPGPACDHIALLRKKDMQIEKLEKEVRVLTKQRELAQSRVEDLLQVVGNDKTLWEMDTITCRPEWKEEKTYKDECSVTSMSCGTDCATNLNRIRSYNGDIRSDGTSDVLLSEDGEYHSSSDGPSDPSQGRAELLVGTVKDSDDIFKEVRCIEMDQYGHDKTYESFGLSNNKNEEIMSMLLESGNREAADQEPLSALPSVVENGSSDGTLEQKFEKVQRTISSLDSSYPDELSPRASFINMPSSGTLKLTRSQRKLMSGLSHSEMADKSESTPPSGLEKSFPGRPEGFQTKHLELLTFIYGAHGVRLSRNDSQFSSGRSSIEEVKAQNITHGEENIPTLGSFLAGLQDMAELQYENQFHDQVQEIELKSRENVKDPMHDSLGAPSDWPLKFERLQRSIIELWNTCIVPLVHRTYFFLLFKGDSIDSIYMEVEHRRLSFLKETFSMGNLTAQDGHTLTLALSNSTKALRREREMLRRLMYKRYTRHERCRIYQKWGIKTNSKQRRLQLVHRLWSDTKDMDHIRKSAAVVAKLIGFSEQGQGLKEMFGLTYIPPGTSPRSFSWKKSMKSLL</sequence>
<feature type="binding site" evidence="11">
    <location>
        <begin position="111"/>
        <end position="118"/>
    </location>
    <ligand>
        <name>ATP</name>
        <dbReference type="ChEBI" id="CHEBI:30616"/>
    </ligand>
</feature>
<comment type="caution">
    <text evidence="16">The sequence shown here is derived from an EMBL/GenBank/DDBJ whole genome shotgun (WGS) entry which is preliminary data.</text>
</comment>
<dbReference type="EMBL" id="JBFOLK010000005">
    <property type="protein sequence ID" value="KAL2512364.1"/>
    <property type="molecule type" value="Genomic_DNA"/>
</dbReference>
<keyword evidence="9" id="KW-0539">Nucleus</keyword>
<dbReference type="GO" id="GO:0003774">
    <property type="term" value="F:cytoskeletal motor activity"/>
    <property type="evidence" value="ECO:0007669"/>
    <property type="project" value="UniProtKB-UniRule"/>
</dbReference>
<dbReference type="GO" id="GO:0009524">
    <property type="term" value="C:phragmoplast"/>
    <property type="evidence" value="ECO:0007669"/>
    <property type="project" value="UniProtKB-SubCell"/>
</dbReference>
<dbReference type="InterPro" id="IPR021881">
    <property type="entry name" value="NACK_C"/>
</dbReference>
<comment type="subcellular location">
    <subcellularLocation>
        <location evidence="10">Cytoplasm</location>
        <location evidence="10">Cytoskeleton</location>
        <location evidence="10">Phragmoplast</location>
    </subcellularLocation>
    <subcellularLocation>
        <location evidence="1">Nucleus</location>
    </subcellularLocation>
</comment>
<organism evidence="16 17">
    <name type="scientific">Abeliophyllum distichum</name>
    <dbReference type="NCBI Taxonomy" id="126358"/>
    <lineage>
        <taxon>Eukaryota</taxon>
        <taxon>Viridiplantae</taxon>
        <taxon>Streptophyta</taxon>
        <taxon>Embryophyta</taxon>
        <taxon>Tracheophyta</taxon>
        <taxon>Spermatophyta</taxon>
        <taxon>Magnoliopsida</taxon>
        <taxon>eudicotyledons</taxon>
        <taxon>Gunneridae</taxon>
        <taxon>Pentapetalae</taxon>
        <taxon>asterids</taxon>
        <taxon>lamiids</taxon>
        <taxon>Lamiales</taxon>
        <taxon>Oleaceae</taxon>
        <taxon>Forsythieae</taxon>
        <taxon>Abeliophyllum</taxon>
    </lineage>
</organism>
<evidence type="ECO:0000256" key="11">
    <source>
        <dbReference type="PROSITE-ProRule" id="PRU00283"/>
    </source>
</evidence>
<dbReference type="GO" id="GO:0000919">
    <property type="term" value="P:cell plate assembly"/>
    <property type="evidence" value="ECO:0007669"/>
    <property type="project" value="UniProtKB-ARBA"/>
</dbReference>
<dbReference type="SMART" id="SM00129">
    <property type="entry name" value="KISc"/>
    <property type="match status" value="1"/>
</dbReference>
<evidence type="ECO:0000313" key="16">
    <source>
        <dbReference type="EMBL" id="KAL2512364.1"/>
    </source>
</evidence>
<keyword evidence="7 11" id="KW-0505">Motor protein</keyword>
<dbReference type="PANTHER" id="PTHR47968:SF18">
    <property type="entry name" value="KINESIN-LIKE PROTEIN KIN-7F"/>
    <property type="match status" value="1"/>
</dbReference>
<keyword evidence="4 11" id="KW-0547">Nucleotide-binding</keyword>
<dbReference type="FunFam" id="3.40.850.10:FF:000016">
    <property type="entry name" value="Kinesin-like protein"/>
    <property type="match status" value="1"/>
</dbReference>
<feature type="coiled-coil region" evidence="13">
    <location>
        <begin position="390"/>
        <end position="417"/>
    </location>
</feature>
<dbReference type="InterPro" id="IPR019821">
    <property type="entry name" value="Kinesin_motor_CS"/>
</dbReference>